<name>A0A9X3F0K6_9BACT</name>
<dbReference type="PANTHER" id="PTHR45629">
    <property type="entry name" value="SNF2/RAD54 FAMILY MEMBER"/>
    <property type="match status" value="1"/>
</dbReference>
<feature type="compositionally biased region" description="Low complexity" evidence="1">
    <location>
        <begin position="163"/>
        <end position="173"/>
    </location>
</feature>
<gene>
    <name evidence="3" type="ORF">OV079_51290</name>
</gene>
<evidence type="ECO:0000313" key="4">
    <source>
        <dbReference type="Proteomes" id="UP001150924"/>
    </source>
</evidence>
<organism evidence="3 4">
    <name type="scientific">Nannocystis pusilla</name>
    <dbReference type="NCBI Taxonomy" id="889268"/>
    <lineage>
        <taxon>Bacteria</taxon>
        <taxon>Pseudomonadati</taxon>
        <taxon>Myxococcota</taxon>
        <taxon>Polyangia</taxon>
        <taxon>Nannocystales</taxon>
        <taxon>Nannocystaceae</taxon>
        <taxon>Nannocystis</taxon>
    </lineage>
</organism>
<dbReference type="PROSITE" id="PS51192">
    <property type="entry name" value="HELICASE_ATP_BIND_1"/>
    <property type="match status" value="1"/>
</dbReference>
<dbReference type="Proteomes" id="UP001150924">
    <property type="component" value="Unassembled WGS sequence"/>
</dbReference>
<sequence>MAAPRLGLGGCLADDMGLGKTLQVIALLLLLRRHEVADPHLVVLLASLLGNWRAELERFSPDLRVYVAHRSAGDVDAPPAAPVDVVLTTYATLLRQAWLREREWGLVVLDEAQAIKNAQAKQTHAVKQLHSRHRLILTGTPVENSLTDLWSLFDFSNPACWAAPPTSRRSPAARPERDGQSPCAPWSAPTSCAG</sequence>
<evidence type="ECO:0000259" key="2">
    <source>
        <dbReference type="PROSITE" id="PS51192"/>
    </source>
</evidence>
<accession>A0A9X3F0K6</accession>
<dbReference type="InterPro" id="IPR027417">
    <property type="entry name" value="P-loop_NTPase"/>
</dbReference>
<feature type="domain" description="Helicase ATP-binding" evidence="2">
    <location>
        <begin position="1"/>
        <end position="159"/>
    </location>
</feature>
<protein>
    <submittedName>
        <fullName evidence="3">SNF2-related protein</fullName>
    </submittedName>
</protein>
<comment type="caution">
    <text evidence="3">The sequence shown here is derived from an EMBL/GenBank/DDBJ whole genome shotgun (WGS) entry which is preliminary data.</text>
</comment>
<reference evidence="3" key="1">
    <citation type="submission" date="2022-11" db="EMBL/GenBank/DDBJ databases">
        <title>Minimal conservation of predation-associated metabolite biosynthetic gene clusters underscores biosynthetic potential of Myxococcota including descriptions for ten novel species: Archangium lansinium sp. nov., Myxococcus landrumus sp. nov., Nannocystis bai.</title>
        <authorList>
            <person name="Ahearne A."/>
            <person name="Stevens C."/>
            <person name="Phillips K."/>
        </authorList>
    </citation>
    <scope>NUCLEOTIDE SEQUENCE</scope>
    <source>
        <strain evidence="3">Na p29</strain>
    </source>
</reference>
<keyword evidence="4" id="KW-1185">Reference proteome</keyword>
<dbReference type="Pfam" id="PF00176">
    <property type="entry name" value="SNF2-rel_dom"/>
    <property type="match status" value="1"/>
</dbReference>
<dbReference type="EMBL" id="JAPNKE010000002">
    <property type="protein sequence ID" value="MCY1013777.1"/>
    <property type="molecule type" value="Genomic_DNA"/>
</dbReference>
<dbReference type="InterPro" id="IPR014001">
    <property type="entry name" value="Helicase_ATP-bd"/>
</dbReference>
<feature type="region of interest" description="Disordered" evidence="1">
    <location>
        <begin position="163"/>
        <end position="194"/>
    </location>
</feature>
<dbReference type="InterPro" id="IPR050496">
    <property type="entry name" value="SNF2_RAD54_helicase_repair"/>
</dbReference>
<dbReference type="AlphaFoldDB" id="A0A9X3F0K6"/>
<evidence type="ECO:0000313" key="3">
    <source>
        <dbReference type="EMBL" id="MCY1013777.1"/>
    </source>
</evidence>
<dbReference type="InterPro" id="IPR038718">
    <property type="entry name" value="SNF2-like_sf"/>
</dbReference>
<proteinExistence type="predicted"/>
<dbReference type="Gene3D" id="3.40.50.10810">
    <property type="entry name" value="Tandem AAA-ATPase domain"/>
    <property type="match status" value="1"/>
</dbReference>
<dbReference type="SUPFAM" id="SSF52540">
    <property type="entry name" value="P-loop containing nucleoside triphosphate hydrolases"/>
    <property type="match status" value="1"/>
</dbReference>
<dbReference type="SMART" id="SM00487">
    <property type="entry name" value="DEXDc"/>
    <property type="match status" value="1"/>
</dbReference>
<dbReference type="InterPro" id="IPR000330">
    <property type="entry name" value="SNF2_N"/>
</dbReference>
<dbReference type="GO" id="GO:0005524">
    <property type="term" value="F:ATP binding"/>
    <property type="evidence" value="ECO:0007669"/>
    <property type="project" value="InterPro"/>
</dbReference>
<dbReference type="PANTHER" id="PTHR45629:SF7">
    <property type="entry name" value="DNA EXCISION REPAIR PROTEIN ERCC-6-RELATED"/>
    <property type="match status" value="1"/>
</dbReference>
<evidence type="ECO:0000256" key="1">
    <source>
        <dbReference type="SAM" id="MobiDB-lite"/>
    </source>
</evidence>